<dbReference type="RefSeq" id="WP_329776872.1">
    <property type="nucleotide sequence ID" value="NZ_JAYDYW010000017.1"/>
</dbReference>
<dbReference type="EMBL" id="JAYDYW010000017">
    <property type="protein sequence ID" value="MEE1676161.1"/>
    <property type="molecule type" value="Genomic_DNA"/>
</dbReference>
<feature type="coiled-coil region" evidence="1">
    <location>
        <begin position="165"/>
        <end position="192"/>
    </location>
</feature>
<proteinExistence type="predicted"/>
<evidence type="ECO:0000313" key="2">
    <source>
        <dbReference type="EMBL" id="MEE1676161.1"/>
    </source>
</evidence>
<comment type="caution">
    <text evidence="2">The sequence shown here is derived from an EMBL/GenBank/DDBJ whole genome shotgun (WGS) entry which is preliminary data.</text>
</comment>
<accession>A0ABU7G9R6</accession>
<name>A0ABU7G9R6_9ALTE</name>
<keyword evidence="1" id="KW-0175">Coiled coil</keyword>
<gene>
    <name evidence="2" type="ORF">SNR37_001488</name>
</gene>
<sequence>MSLFGRIGSWASSACSSIKRAVSSACDSVKKACSKVWNAFTGKHYADEAEAIIAETEKRYEDAKQIYESSVAACTARIEQKISQINSHKQAIYSVHFERFIKISRRMHNVTVKGQPFEELFDDNILELKTQAGVRAKSDIMLIDFNKMGLLDTLGMVLTLGIFSRKKAKESLERAKQERVRVAEDISKMQAQTIKLEVIEAAIDNTVTYFDSLVENYEKLLDRFEYGIQSQRMHQMSNSVDVFAHKLDFKRLPIVHLEEFRALFNLSIVLKQMANLGYLSQEGEFVEADNSKVAELYRQSQSASLIA</sequence>
<reference evidence="2 3" key="2">
    <citation type="submission" date="2023-12" db="EMBL/GenBank/DDBJ databases">
        <authorList>
            <consortium name="Cladostephus spongiosus"/>
            <person name="Lorente B."/>
            <person name="Cabral C."/>
            <person name="Frias J."/>
            <person name="Faria J."/>
            <person name="Toubarro D."/>
        </authorList>
    </citation>
    <scope>NUCLEOTIDE SEQUENCE [LARGE SCALE GENOMIC DNA]</scope>
    <source>
        <strain evidence="2 3">ZMCS4</strain>
    </source>
</reference>
<evidence type="ECO:0000313" key="3">
    <source>
        <dbReference type="Proteomes" id="UP001310248"/>
    </source>
</evidence>
<keyword evidence="3" id="KW-1185">Reference proteome</keyword>
<organism evidence="2 3">
    <name type="scientific">Agarivorans aestuarii</name>
    <dbReference type="NCBI Taxonomy" id="1563703"/>
    <lineage>
        <taxon>Bacteria</taxon>
        <taxon>Pseudomonadati</taxon>
        <taxon>Pseudomonadota</taxon>
        <taxon>Gammaproteobacteria</taxon>
        <taxon>Alteromonadales</taxon>
        <taxon>Alteromonadaceae</taxon>
        <taxon>Agarivorans</taxon>
    </lineage>
</organism>
<protein>
    <submittedName>
        <fullName evidence="2">DNA repair protein</fullName>
    </submittedName>
</protein>
<dbReference type="Proteomes" id="UP001310248">
    <property type="component" value="Unassembled WGS sequence"/>
</dbReference>
<reference evidence="3" key="1">
    <citation type="submission" date="2023-07" db="EMBL/GenBank/DDBJ databases">
        <title>Draft genome sequence of Agarivorans aestuarii strain ZMCS4, a CAZymes producing bacteria isolated from the marine brown algae Clodostephus spongiosus.</title>
        <authorList>
            <person name="Lorente B."/>
            <person name="Cabral C."/>
            <person name="Frias J."/>
            <person name="Faria J."/>
            <person name="Toubarro D."/>
        </authorList>
    </citation>
    <scope>NUCLEOTIDE SEQUENCE [LARGE SCALE GENOMIC DNA]</scope>
    <source>
        <strain evidence="3">ZMCS4</strain>
    </source>
</reference>
<evidence type="ECO:0000256" key="1">
    <source>
        <dbReference type="SAM" id="Coils"/>
    </source>
</evidence>